<dbReference type="PANTHER" id="PTHR48079">
    <property type="entry name" value="PROTEIN YEEZ"/>
    <property type="match status" value="1"/>
</dbReference>
<gene>
    <name evidence="1" type="ORF">DFQ27_000133</name>
</gene>
<evidence type="ECO:0000313" key="1">
    <source>
        <dbReference type="EMBL" id="KAG0266181.1"/>
    </source>
</evidence>
<dbReference type="GO" id="GO:0004029">
    <property type="term" value="F:aldehyde dehydrogenase (NAD+) activity"/>
    <property type="evidence" value="ECO:0007669"/>
    <property type="project" value="TreeGrafter"/>
</dbReference>
<organism evidence="1 2">
    <name type="scientific">Actinomortierella ambigua</name>
    <dbReference type="NCBI Taxonomy" id="1343610"/>
    <lineage>
        <taxon>Eukaryota</taxon>
        <taxon>Fungi</taxon>
        <taxon>Fungi incertae sedis</taxon>
        <taxon>Mucoromycota</taxon>
        <taxon>Mortierellomycotina</taxon>
        <taxon>Mortierellomycetes</taxon>
        <taxon>Mortierellales</taxon>
        <taxon>Mortierellaceae</taxon>
        <taxon>Actinomortierella</taxon>
    </lineage>
</organism>
<evidence type="ECO:0008006" key="3">
    <source>
        <dbReference type="Google" id="ProtNLM"/>
    </source>
</evidence>
<dbReference type="OrthoDB" id="2735536at2759"/>
<comment type="caution">
    <text evidence="1">The sequence shown here is derived from an EMBL/GenBank/DDBJ whole genome shotgun (WGS) entry which is preliminary data.</text>
</comment>
<dbReference type="Proteomes" id="UP000807716">
    <property type="component" value="Unassembled WGS sequence"/>
</dbReference>
<proteinExistence type="predicted"/>
<protein>
    <recommendedName>
        <fullName evidence="3">NAD(P)-binding domain-containing protein</fullName>
    </recommendedName>
</protein>
<reference evidence="1" key="1">
    <citation type="journal article" date="2020" name="Fungal Divers.">
        <title>Resolving the Mortierellaceae phylogeny through synthesis of multi-gene phylogenetics and phylogenomics.</title>
        <authorList>
            <person name="Vandepol N."/>
            <person name="Liber J."/>
            <person name="Desiro A."/>
            <person name="Na H."/>
            <person name="Kennedy M."/>
            <person name="Barry K."/>
            <person name="Grigoriev I.V."/>
            <person name="Miller A.N."/>
            <person name="O'Donnell K."/>
            <person name="Stajich J.E."/>
            <person name="Bonito G."/>
        </authorList>
    </citation>
    <scope>NUCLEOTIDE SEQUENCE</scope>
    <source>
        <strain evidence="1">BC1065</strain>
    </source>
</reference>
<evidence type="ECO:0000313" key="2">
    <source>
        <dbReference type="Proteomes" id="UP000807716"/>
    </source>
</evidence>
<accession>A0A9P6UAF8</accession>
<dbReference type="AlphaFoldDB" id="A0A9P6UAF8"/>
<dbReference type="Gene3D" id="3.40.50.720">
    <property type="entry name" value="NAD(P)-binding Rossmann-like Domain"/>
    <property type="match status" value="2"/>
</dbReference>
<dbReference type="SUPFAM" id="SSF51735">
    <property type="entry name" value="NAD(P)-binding Rossmann-fold domains"/>
    <property type="match status" value="2"/>
</dbReference>
<dbReference type="InterPro" id="IPR036291">
    <property type="entry name" value="NAD(P)-bd_dom_sf"/>
</dbReference>
<dbReference type="GO" id="GO:0005737">
    <property type="term" value="C:cytoplasm"/>
    <property type="evidence" value="ECO:0007669"/>
    <property type="project" value="TreeGrafter"/>
</dbReference>
<sequence length="687" mass="76234">MSKLNVFVTGQTGFIGGTAMEHMLKNPVAQERFAYRSLVRSDAHAKEIQAMGITPVFGSLDDGHLLAEEASKADMVLHFANADHISSIRSICKGLMHHGRRQLARPILIHTSGAGVLFDGAKGAPTNDVFSDDNLAKVINLPETAFHRDVELVVLDPSLHEVVDTYIVSPPTIWGVGTGVGNRHSIQIPFQIKNALQQHRVYRVGQGMNRMSRIHVEDLADFYVQLATRSIQQPNNLPKGRDGYYFVEKGEIVYGDVSKIIADEMYHLGVAPDANVYETPNDKEEGYWMPNSYLMLGCNARTRAVLGGKFLGWTPKHGLDNHEFDQYVRDEVKYLNAAQLNVFVTGQTGYIGGTTLNHLLKNPVAQERFVYRSLIRSEANAKEIQAMGITPVIGSLDNSSLLTDEAAKADLVLHFARADHVPAIVAITKGLQQQGHRHLARPILIHTSGIGIVFDNANGAFASDEIYSDDDLTKVMALPDTVLHRNVELVALDPKLHEHVDVYIVSPPVVWGTGTGPVNRHSILVTRLIKNALLHRKVYRIGKGLNRVSRIHVEDLADFYVRLATLSIQQPNNLPKGREGYYFVENGEMVYGDVATIIADELYKHGVTQDANVHETPNNNEDGYWDPQSFYILGANARTRAVLGGKYLGWKAKHGLGSHEFDQHVREEVQRLIASEKTSVKNHTETS</sequence>
<name>A0A9P6UAF8_9FUNG</name>
<dbReference type="PANTHER" id="PTHR48079:SF6">
    <property type="entry name" value="NAD(P)-BINDING DOMAIN-CONTAINING PROTEIN-RELATED"/>
    <property type="match status" value="1"/>
</dbReference>
<dbReference type="EMBL" id="JAAAJB010000100">
    <property type="protein sequence ID" value="KAG0266181.1"/>
    <property type="molecule type" value="Genomic_DNA"/>
</dbReference>
<dbReference type="InterPro" id="IPR051783">
    <property type="entry name" value="NAD(P)-dependent_oxidoreduct"/>
</dbReference>
<keyword evidence="2" id="KW-1185">Reference proteome</keyword>